<name>A0A0G0LH09_9BACT</name>
<sequence length="91" mass="10445">MKDKKIILIGVIVFIAIYLFASVKCNSAVIFSPETERPELQGTFLNPSTVIVKETEYYYYPVNIYVEKGRAKKFKTKSNAVNFCVTNVLWL</sequence>
<dbReference type="EMBL" id="LBVU01000017">
    <property type="protein sequence ID" value="KKQ91138.1"/>
    <property type="molecule type" value="Genomic_DNA"/>
</dbReference>
<evidence type="ECO:0000313" key="2">
    <source>
        <dbReference type="Proteomes" id="UP000034774"/>
    </source>
</evidence>
<comment type="caution">
    <text evidence="1">The sequence shown here is derived from an EMBL/GenBank/DDBJ whole genome shotgun (WGS) entry which is preliminary data.</text>
</comment>
<organism evidence="1 2">
    <name type="scientific">Candidatus Woesebacteria bacterium GW2011_GWB1_39_10</name>
    <dbReference type="NCBI Taxonomy" id="1618572"/>
    <lineage>
        <taxon>Bacteria</taxon>
        <taxon>Candidatus Woeseibacteriota</taxon>
    </lineage>
</organism>
<dbReference type="AlphaFoldDB" id="A0A0G0LH09"/>
<evidence type="ECO:0000313" key="1">
    <source>
        <dbReference type="EMBL" id="KKQ91138.1"/>
    </source>
</evidence>
<reference evidence="1 2" key="1">
    <citation type="journal article" date="2015" name="Nature">
        <title>rRNA introns, odd ribosomes, and small enigmatic genomes across a large radiation of phyla.</title>
        <authorList>
            <person name="Brown C.T."/>
            <person name="Hug L.A."/>
            <person name="Thomas B.C."/>
            <person name="Sharon I."/>
            <person name="Castelle C.J."/>
            <person name="Singh A."/>
            <person name="Wilkins M.J."/>
            <person name="Williams K.H."/>
            <person name="Banfield J.F."/>
        </authorList>
    </citation>
    <scope>NUCLEOTIDE SEQUENCE [LARGE SCALE GENOMIC DNA]</scope>
</reference>
<gene>
    <name evidence="1" type="ORF">UT17_C0017G0011</name>
</gene>
<accession>A0A0G0LH09</accession>
<dbReference type="STRING" id="1618572.UT17_C0017G0011"/>
<dbReference type="Proteomes" id="UP000034774">
    <property type="component" value="Unassembled WGS sequence"/>
</dbReference>
<protein>
    <submittedName>
        <fullName evidence="1">Uncharacterized protein</fullName>
    </submittedName>
</protein>
<proteinExistence type="predicted"/>